<feature type="region of interest" description="Disordered" evidence="1">
    <location>
        <begin position="231"/>
        <end position="262"/>
    </location>
</feature>
<dbReference type="Proteomes" id="UP000265800">
    <property type="component" value="Unassembled WGS sequence"/>
</dbReference>
<protein>
    <submittedName>
        <fullName evidence="2">Putative CRISPR-associated protein</fullName>
    </submittedName>
</protein>
<dbReference type="InterPro" id="IPR013443">
    <property type="entry name" value="CRISPR-assoc_prot_Csx16"/>
</dbReference>
<gene>
    <name evidence="2" type="ORF">Mlute_00067</name>
</gene>
<evidence type="ECO:0000256" key="1">
    <source>
        <dbReference type="SAM" id="MobiDB-lite"/>
    </source>
</evidence>
<evidence type="ECO:0000313" key="2">
    <source>
        <dbReference type="EMBL" id="RIH90145.1"/>
    </source>
</evidence>
<dbReference type="Pfam" id="PF09652">
    <property type="entry name" value="Cas_VVA1548"/>
    <property type="match status" value="2"/>
</dbReference>
<dbReference type="AlphaFoldDB" id="A0A399F2Z6"/>
<reference evidence="2 3" key="1">
    <citation type="submission" date="2018-08" db="EMBL/GenBank/DDBJ databases">
        <title>Meiothermus luteus KCTC 52599 genome sequencing project.</title>
        <authorList>
            <person name="Da Costa M.S."/>
            <person name="Albuquerque L."/>
            <person name="Raposo P."/>
            <person name="Froufe H.J.C."/>
            <person name="Barroso C.S."/>
            <person name="Egas C."/>
        </authorList>
    </citation>
    <scope>NUCLEOTIDE SEQUENCE [LARGE SCALE GENOMIC DNA]</scope>
    <source>
        <strain evidence="2 3">KCTC 52599</strain>
    </source>
</reference>
<evidence type="ECO:0000313" key="3">
    <source>
        <dbReference type="Proteomes" id="UP000265800"/>
    </source>
</evidence>
<dbReference type="RefSeq" id="WP_119358791.1">
    <property type="nucleotide sequence ID" value="NZ_QWKZ01000001.1"/>
</dbReference>
<dbReference type="EMBL" id="QWKZ01000001">
    <property type="protein sequence ID" value="RIH90145.1"/>
    <property type="molecule type" value="Genomic_DNA"/>
</dbReference>
<accession>A0A399F2Z6</accession>
<name>A0A399F2Z6_9DEIN</name>
<proteinExistence type="predicted"/>
<keyword evidence="3" id="KW-1185">Reference proteome</keyword>
<organism evidence="2 3">
    <name type="scientific">Meiothermus luteus</name>
    <dbReference type="NCBI Taxonomy" id="2026184"/>
    <lineage>
        <taxon>Bacteria</taxon>
        <taxon>Thermotogati</taxon>
        <taxon>Deinococcota</taxon>
        <taxon>Deinococci</taxon>
        <taxon>Thermales</taxon>
        <taxon>Thermaceae</taxon>
        <taxon>Meiothermus</taxon>
    </lineage>
</organism>
<feature type="compositionally biased region" description="Basic and acidic residues" evidence="1">
    <location>
        <begin position="231"/>
        <end position="248"/>
    </location>
</feature>
<dbReference type="OrthoDB" id="2087865at2"/>
<sequence>MATVVTQHQGLVEYLREQGYAVDEVKKHVHSVEEIQGRDVVGVLPPHLAAEANSVTTVNLRLSREDFGRELSLEEVRERVISTEVYRVYREEDFQARMERIERDLGVALPERYFSKGEGEPVVVTNQPDTARYLKDAGYAPQDAVVVEQARIEDVRGKEVIGTVPLYLAAEAERVQSVQFNLTEEERAAKVRLNYEMMMERQPSVETFRVFSEQQLERALDRVAEQAGVSREEVQRFMEKGGPERDYGRSQAVEGYELERGR</sequence>
<comment type="caution">
    <text evidence="2">The sequence shown here is derived from an EMBL/GenBank/DDBJ whole genome shotgun (WGS) entry which is preliminary data.</text>
</comment>